<dbReference type="GO" id="GO:0000209">
    <property type="term" value="P:protein polyubiquitination"/>
    <property type="evidence" value="ECO:0007669"/>
    <property type="project" value="TreeGrafter"/>
</dbReference>
<proteinExistence type="predicted"/>
<evidence type="ECO:0000313" key="1">
    <source>
        <dbReference type="Proteomes" id="UP000694844"/>
    </source>
</evidence>
<reference evidence="2" key="1">
    <citation type="submission" date="2025-08" db="UniProtKB">
        <authorList>
            <consortium name="RefSeq"/>
        </authorList>
    </citation>
    <scope>IDENTIFICATION</scope>
    <source>
        <tissue evidence="2">Whole sample</tissue>
    </source>
</reference>
<dbReference type="GeneID" id="111116587"/>
<keyword evidence="1" id="KW-1185">Reference proteome</keyword>
<sequence>MYDDIKTESEKLRKLWHQEVDSIFDKLDSMRDAEAWISGNNRTITRVDIHGIAKDSLTTTCQFGPCGIALTRKGELIFIDRDNATINIVRHGKSMTLITTPWGWVPWGLYCTRSGDILVHISFFFDKHKIIRYQEQRKTQEIVNDRQGKPIFEDGLGKLYMSENNNGDICVSDTSANTVVVVDKAGRVRFRYDGKQAFREKTFVPKGIVTDKFSQIIVADYNNCLHILDQNGQFLRCVDKCGLEKPHELSVDSKGRLWVGCESGKIKLIQYLTNA</sequence>
<dbReference type="OrthoDB" id="6064205at2759"/>
<dbReference type="Gene3D" id="2.120.10.30">
    <property type="entry name" value="TolB, C-terminal domain"/>
    <property type="match status" value="1"/>
</dbReference>
<accession>A0A8B8C6R3</accession>
<dbReference type="PANTHER" id="PTHR24104">
    <property type="entry name" value="E3 UBIQUITIN-PROTEIN LIGASE NHLRC1-RELATED"/>
    <property type="match status" value="1"/>
</dbReference>
<evidence type="ECO:0000313" key="2">
    <source>
        <dbReference type="RefSeq" id="XP_022311295.1"/>
    </source>
</evidence>
<name>A0A8B8C6R3_CRAVI</name>
<organism evidence="1 2">
    <name type="scientific">Crassostrea virginica</name>
    <name type="common">Eastern oyster</name>
    <dbReference type="NCBI Taxonomy" id="6565"/>
    <lineage>
        <taxon>Eukaryota</taxon>
        <taxon>Metazoa</taxon>
        <taxon>Spiralia</taxon>
        <taxon>Lophotrochozoa</taxon>
        <taxon>Mollusca</taxon>
        <taxon>Bivalvia</taxon>
        <taxon>Autobranchia</taxon>
        <taxon>Pteriomorphia</taxon>
        <taxon>Ostreida</taxon>
        <taxon>Ostreoidea</taxon>
        <taxon>Ostreidae</taxon>
        <taxon>Crassostrea</taxon>
    </lineage>
</organism>
<protein>
    <submittedName>
        <fullName evidence="2">Uncharacterized protein LOC111116587</fullName>
    </submittedName>
</protein>
<dbReference type="RefSeq" id="XP_022311295.1">
    <property type="nucleotide sequence ID" value="XM_022455587.1"/>
</dbReference>
<gene>
    <name evidence="2" type="primary">LOC111116587</name>
</gene>
<dbReference type="SUPFAM" id="SSF101898">
    <property type="entry name" value="NHL repeat"/>
    <property type="match status" value="1"/>
</dbReference>
<dbReference type="AlphaFoldDB" id="A0A8B8C6R3"/>
<dbReference type="KEGG" id="cvn:111116587"/>
<dbReference type="InterPro" id="IPR011042">
    <property type="entry name" value="6-blade_b-propeller_TolB-like"/>
</dbReference>
<dbReference type="Proteomes" id="UP000694844">
    <property type="component" value="Chromosome 10"/>
</dbReference>
<dbReference type="GO" id="GO:0043161">
    <property type="term" value="P:proteasome-mediated ubiquitin-dependent protein catabolic process"/>
    <property type="evidence" value="ECO:0007669"/>
    <property type="project" value="TreeGrafter"/>
</dbReference>
<dbReference type="InterPro" id="IPR050952">
    <property type="entry name" value="TRIM-NHL_E3_ligases"/>
</dbReference>
<dbReference type="GO" id="GO:0061630">
    <property type="term" value="F:ubiquitin protein ligase activity"/>
    <property type="evidence" value="ECO:0007669"/>
    <property type="project" value="TreeGrafter"/>
</dbReference>
<dbReference type="PANTHER" id="PTHR24104:SF48">
    <property type="entry name" value="PROTEIN WECH"/>
    <property type="match status" value="1"/>
</dbReference>